<feature type="transmembrane region" description="Helical" evidence="1">
    <location>
        <begin position="100"/>
        <end position="119"/>
    </location>
</feature>
<dbReference type="Pfam" id="PF06197">
    <property type="entry name" value="DUF998"/>
    <property type="match status" value="1"/>
</dbReference>
<dbReference type="EMBL" id="LT549890">
    <property type="protein sequence ID" value="SAI86753.1"/>
    <property type="molecule type" value="Genomic_DNA"/>
</dbReference>
<reference evidence="3" key="1">
    <citation type="submission" date="2016-04" db="EMBL/GenBank/DDBJ databases">
        <authorList>
            <person name="Shah S.A."/>
            <person name="Garrett R.A."/>
        </authorList>
    </citation>
    <scope>NUCLEOTIDE SEQUENCE [LARGE SCALE GENOMIC DNA]</scope>
    <source>
        <strain evidence="3">ATCC 35091 / DSM 1616 / JCM 8930 / NBRC 15331 / P1</strain>
    </source>
</reference>
<feature type="transmembrane region" description="Helical" evidence="1">
    <location>
        <begin position="159"/>
        <end position="175"/>
    </location>
</feature>
<keyword evidence="1" id="KW-1133">Transmembrane helix</keyword>
<dbReference type="PATRIC" id="fig|2287.9.peg.3364"/>
<evidence type="ECO:0000313" key="2">
    <source>
        <dbReference type="EMBL" id="SAI86753.1"/>
    </source>
</evidence>
<dbReference type="AlphaFoldDB" id="A0A157T5Q9"/>
<name>A0A157T5Q9_SACSO</name>
<sequence length="178" mass="19617">MLMMLNRDKISGYLILVGVSQFLLFFTVSEILYPNYSVKYNYISDLGVGGTAIIFNTSIVIMGILVIISSLLLRVNYSPLVFLVGLGAALVGIFPENTGFPHLIAALITFLFGGIGAIFTSIRRNYFWTILGLITLASLVLYILKDYGPLGPGGMERIIVYPEIIWGISFGTYLTRQS</sequence>
<feature type="transmembrane region" description="Helical" evidence="1">
    <location>
        <begin position="126"/>
        <end position="144"/>
    </location>
</feature>
<accession>A0A157T5Q9</accession>
<keyword evidence="1" id="KW-0812">Transmembrane</keyword>
<dbReference type="InterPro" id="IPR009339">
    <property type="entry name" value="DUF998"/>
</dbReference>
<keyword evidence="1" id="KW-0472">Membrane</keyword>
<protein>
    <submittedName>
        <fullName evidence="2">Membrane protein</fullName>
    </submittedName>
</protein>
<feature type="transmembrane region" description="Helical" evidence="1">
    <location>
        <begin position="75"/>
        <end position="94"/>
    </location>
</feature>
<evidence type="ECO:0000313" key="3">
    <source>
        <dbReference type="Proteomes" id="UP000076770"/>
    </source>
</evidence>
<organism evidence="2 3">
    <name type="scientific">Saccharolobus solfataricus</name>
    <name type="common">Sulfolobus solfataricus</name>
    <dbReference type="NCBI Taxonomy" id="2287"/>
    <lineage>
        <taxon>Archaea</taxon>
        <taxon>Thermoproteota</taxon>
        <taxon>Thermoprotei</taxon>
        <taxon>Sulfolobales</taxon>
        <taxon>Sulfolobaceae</taxon>
        <taxon>Saccharolobus</taxon>
    </lineage>
</organism>
<proteinExistence type="predicted"/>
<feature type="transmembrane region" description="Helical" evidence="1">
    <location>
        <begin position="46"/>
        <end position="68"/>
    </location>
</feature>
<dbReference type="Proteomes" id="UP000076770">
    <property type="component" value="Chromosome i"/>
</dbReference>
<gene>
    <name evidence="2" type="ORF">SSOP1_3199</name>
</gene>
<evidence type="ECO:0000256" key="1">
    <source>
        <dbReference type="SAM" id="Phobius"/>
    </source>
</evidence>
<feature type="transmembrane region" description="Helical" evidence="1">
    <location>
        <begin position="12"/>
        <end position="34"/>
    </location>
</feature>